<keyword evidence="8 12" id="KW-0808">Transferase</keyword>
<protein>
    <recommendedName>
        <fullName evidence="4 12">Ribosomal RNA small subunit methyltransferase E</fullName>
        <ecNumber evidence="3 12">2.1.1.193</ecNumber>
    </recommendedName>
</protein>
<dbReference type="AlphaFoldDB" id="A0A6L5GFK6"/>
<dbReference type="EMBL" id="WIAO01000037">
    <property type="protein sequence ID" value="MQM28193.1"/>
    <property type="molecule type" value="Genomic_DNA"/>
</dbReference>
<comment type="function">
    <text evidence="10 12">Specifically methylates the N3 position of the uracil ring of uridine 1498 (m3U1498) in 16S rRNA. Acts on the fully assembled 30S ribosomal subunit.</text>
</comment>
<comment type="caution">
    <text evidence="15">The sequence shown here is derived from an EMBL/GenBank/DDBJ whole genome shotgun (WGS) entry which is preliminary data.</text>
</comment>
<comment type="catalytic activity">
    <reaction evidence="11 12">
        <text>uridine(1498) in 16S rRNA + S-adenosyl-L-methionine = N(3)-methyluridine(1498) in 16S rRNA + S-adenosyl-L-homocysteine + H(+)</text>
        <dbReference type="Rhea" id="RHEA:42920"/>
        <dbReference type="Rhea" id="RHEA-COMP:10283"/>
        <dbReference type="Rhea" id="RHEA-COMP:10284"/>
        <dbReference type="ChEBI" id="CHEBI:15378"/>
        <dbReference type="ChEBI" id="CHEBI:57856"/>
        <dbReference type="ChEBI" id="CHEBI:59789"/>
        <dbReference type="ChEBI" id="CHEBI:65315"/>
        <dbReference type="ChEBI" id="CHEBI:74502"/>
        <dbReference type="EC" id="2.1.1.193"/>
    </reaction>
</comment>
<evidence type="ECO:0000259" key="13">
    <source>
        <dbReference type="Pfam" id="PF04452"/>
    </source>
</evidence>
<dbReference type="GO" id="GO:0070475">
    <property type="term" value="P:rRNA base methylation"/>
    <property type="evidence" value="ECO:0007669"/>
    <property type="project" value="TreeGrafter"/>
</dbReference>
<feature type="domain" description="Ribosomal RNA small subunit methyltransferase E methyltransferase" evidence="13">
    <location>
        <begin position="78"/>
        <end position="237"/>
    </location>
</feature>
<dbReference type="SUPFAM" id="SSF88697">
    <property type="entry name" value="PUA domain-like"/>
    <property type="match status" value="1"/>
</dbReference>
<comment type="similarity">
    <text evidence="2 12">Belongs to the RNA methyltransferase RsmE family.</text>
</comment>
<keyword evidence="9 12" id="KW-0949">S-adenosyl-L-methionine</keyword>
<dbReference type="Pfam" id="PF04452">
    <property type="entry name" value="Methyltrans_RNA"/>
    <property type="match status" value="1"/>
</dbReference>
<evidence type="ECO:0000256" key="10">
    <source>
        <dbReference type="ARBA" id="ARBA00025699"/>
    </source>
</evidence>
<dbReference type="SUPFAM" id="SSF75217">
    <property type="entry name" value="alpha/beta knot"/>
    <property type="match status" value="1"/>
</dbReference>
<comment type="subcellular location">
    <subcellularLocation>
        <location evidence="1 12">Cytoplasm</location>
    </subcellularLocation>
</comment>
<dbReference type="Proteomes" id="UP000477750">
    <property type="component" value="Unassembled WGS sequence"/>
</dbReference>
<dbReference type="PIRSF" id="PIRSF015601">
    <property type="entry name" value="MTase_slr0722"/>
    <property type="match status" value="1"/>
</dbReference>
<dbReference type="EC" id="2.1.1.193" evidence="3 12"/>
<dbReference type="PANTHER" id="PTHR30027:SF3">
    <property type="entry name" value="16S RRNA (URACIL(1498)-N(3))-METHYLTRANSFERASE"/>
    <property type="match status" value="1"/>
</dbReference>
<dbReference type="NCBIfam" id="TIGR00046">
    <property type="entry name" value="RsmE family RNA methyltransferase"/>
    <property type="match status" value="1"/>
</dbReference>
<dbReference type="InterPro" id="IPR029026">
    <property type="entry name" value="tRNA_m1G_MTases_N"/>
</dbReference>
<evidence type="ECO:0000313" key="16">
    <source>
        <dbReference type="Proteomes" id="UP000477750"/>
    </source>
</evidence>
<feature type="domain" description="Ribosomal RNA small subunit methyltransferase E PUA-like" evidence="14">
    <location>
        <begin position="21"/>
        <end position="68"/>
    </location>
</feature>
<dbReference type="InterPro" id="IPR046887">
    <property type="entry name" value="RsmE_PUA-like"/>
</dbReference>
<proteinExistence type="inferred from homology"/>
<keyword evidence="16" id="KW-1185">Reference proteome</keyword>
<dbReference type="GO" id="GO:0005737">
    <property type="term" value="C:cytoplasm"/>
    <property type="evidence" value="ECO:0007669"/>
    <property type="project" value="UniProtKB-SubCell"/>
</dbReference>
<dbReference type="InterPro" id="IPR015947">
    <property type="entry name" value="PUA-like_sf"/>
</dbReference>
<name>A0A6L5GFK6_9ACTN</name>
<dbReference type="GO" id="GO:0070042">
    <property type="term" value="F:rRNA (uridine-N3-)-methyltransferase activity"/>
    <property type="evidence" value="ECO:0007669"/>
    <property type="project" value="TreeGrafter"/>
</dbReference>
<accession>A0A6L5GFK6</accession>
<keyword evidence="7 12" id="KW-0489">Methyltransferase</keyword>
<dbReference type="PANTHER" id="PTHR30027">
    <property type="entry name" value="RIBOSOMAL RNA SMALL SUBUNIT METHYLTRANSFERASE E"/>
    <property type="match status" value="1"/>
</dbReference>
<evidence type="ECO:0000256" key="3">
    <source>
        <dbReference type="ARBA" id="ARBA00012328"/>
    </source>
</evidence>
<evidence type="ECO:0000256" key="7">
    <source>
        <dbReference type="ARBA" id="ARBA00022603"/>
    </source>
</evidence>
<dbReference type="InterPro" id="IPR029028">
    <property type="entry name" value="Alpha/beta_knot_MTases"/>
</dbReference>
<dbReference type="InterPro" id="IPR046886">
    <property type="entry name" value="RsmE_MTase_dom"/>
</dbReference>
<evidence type="ECO:0000256" key="12">
    <source>
        <dbReference type="PIRNR" id="PIRNR015601"/>
    </source>
</evidence>
<evidence type="ECO:0000256" key="4">
    <source>
        <dbReference type="ARBA" id="ARBA00013673"/>
    </source>
</evidence>
<organism evidence="15 16">
    <name type="scientific">Glycomyces albidus</name>
    <dbReference type="NCBI Taxonomy" id="2656774"/>
    <lineage>
        <taxon>Bacteria</taxon>
        <taxon>Bacillati</taxon>
        <taxon>Actinomycetota</taxon>
        <taxon>Actinomycetes</taxon>
        <taxon>Glycomycetales</taxon>
        <taxon>Glycomycetaceae</taxon>
        <taxon>Glycomyces</taxon>
    </lineage>
</organism>
<sequence>MSDPVFLVDAVPGPGAGGFTLDGPEGHHAADVQRLQPGETLLLSDGAGTVASARVTHAERGLLRLEILDRRTLPAPDPKLTVVQALPKGDRGERAVQMLTEIGVDEVIPWAASRSIVQWKGPRGDKARAKWEATAREASKQARRAHLARVAELHTTKQLVQRLREAAQVVVLHEEATLPLSQIEPAASGEIALVIGPEGSISPDELAALAEFGEPVRLGDTVLRTSTAGPAALAVLQARLGRW</sequence>
<keyword evidence="6 12" id="KW-0698">rRNA processing</keyword>
<dbReference type="Gene3D" id="2.40.240.20">
    <property type="entry name" value="Hypothetical PUA domain-like, domain 1"/>
    <property type="match status" value="1"/>
</dbReference>
<dbReference type="InterPro" id="IPR006700">
    <property type="entry name" value="RsmE"/>
</dbReference>
<evidence type="ECO:0000256" key="5">
    <source>
        <dbReference type="ARBA" id="ARBA00022490"/>
    </source>
</evidence>
<dbReference type="Pfam" id="PF20260">
    <property type="entry name" value="PUA_4"/>
    <property type="match status" value="1"/>
</dbReference>
<dbReference type="RefSeq" id="WP_322633496.1">
    <property type="nucleotide sequence ID" value="NZ_WIAO01000037.1"/>
</dbReference>
<evidence type="ECO:0000313" key="15">
    <source>
        <dbReference type="EMBL" id="MQM28193.1"/>
    </source>
</evidence>
<evidence type="ECO:0000256" key="11">
    <source>
        <dbReference type="ARBA" id="ARBA00047944"/>
    </source>
</evidence>
<evidence type="ECO:0000256" key="6">
    <source>
        <dbReference type="ARBA" id="ARBA00022552"/>
    </source>
</evidence>
<dbReference type="Gene3D" id="3.40.1280.10">
    <property type="match status" value="1"/>
</dbReference>
<dbReference type="NCBIfam" id="NF008693">
    <property type="entry name" value="PRK11713.2-3"/>
    <property type="match status" value="1"/>
</dbReference>
<evidence type="ECO:0000256" key="2">
    <source>
        <dbReference type="ARBA" id="ARBA00005528"/>
    </source>
</evidence>
<evidence type="ECO:0000259" key="14">
    <source>
        <dbReference type="Pfam" id="PF20260"/>
    </source>
</evidence>
<dbReference type="FunFam" id="3.40.1280.10:FF:000023">
    <property type="entry name" value="Ribosomal RNA small subunit methyltransferase E"/>
    <property type="match status" value="1"/>
</dbReference>
<evidence type="ECO:0000256" key="9">
    <source>
        <dbReference type="ARBA" id="ARBA00022691"/>
    </source>
</evidence>
<keyword evidence="5 12" id="KW-0963">Cytoplasm</keyword>
<gene>
    <name evidence="15" type="ORF">GFD30_21890</name>
</gene>
<evidence type="ECO:0000256" key="8">
    <source>
        <dbReference type="ARBA" id="ARBA00022679"/>
    </source>
</evidence>
<evidence type="ECO:0000256" key="1">
    <source>
        <dbReference type="ARBA" id="ARBA00004496"/>
    </source>
</evidence>
<reference evidence="15 16" key="1">
    <citation type="submission" date="2019-10" db="EMBL/GenBank/DDBJ databases">
        <title>Glycomyces albidus sp. nov., a novel actinomycete isolated from rhizosphere soil of wheat (Triticum aestivum L.).</title>
        <authorList>
            <person name="Qian L."/>
        </authorList>
    </citation>
    <scope>NUCLEOTIDE SEQUENCE [LARGE SCALE GENOMIC DNA]</scope>
    <source>
        <strain evidence="15 16">NEAU-7082</strain>
    </source>
</reference>